<keyword evidence="2 4" id="KW-0560">Oxidoreductase</keyword>
<name>A0A0J7JCL4_9GAMM</name>
<dbReference type="Gene3D" id="3.40.50.720">
    <property type="entry name" value="NAD(P)-binding Rossmann-like Domain"/>
    <property type="match status" value="2"/>
</dbReference>
<dbReference type="PANTHER" id="PTHR10996:SF257">
    <property type="entry name" value="GLYOXYLATE REDUCTASE 1"/>
    <property type="match status" value="1"/>
</dbReference>
<dbReference type="GO" id="GO:0030267">
    <property type="term" value="F:glyoxylate reductase (NADPH) activity"/>
    <property type="evidence" value="ECO:0007669"/>
    <property type="project" value="TreeGrafter"/>
</dbReference>
<evidence type="ECO:0000256" key="2">
    <source>
        <dbReference type="ARBA" id="ARBA00023002"/>
    </source>
</evidence>
<reference evidence="7 8" key="1">
    <citation type="submission" date="2015-06" db="EMBL/GenBank/DDBJ databases">
        <title>Marinobacter subterrani, a genetically tractable neutrophilic iron-oxidizing strain isolated from the Soudan Iron Mine.</title>
        <authorList>
            <person name="Bonis B.M."/>
            <person name="Gralnick J.A."/>
        </authorList>
    </citation>
    <scope>NUCLEOTIDE SEQUENCE [LARGE SCALE GENOMIC DNA]</scope>
    <source>
        <strain evidence="7 8">JG233</strain>
    </source>
</reference>
<dbReference type="AlphaFoldDB" id="A0A0J7JCL4"/>
<keyword evidence="8" id="KW-1185">Reference proteome</keyword>
<evidence type="ECO:0000256" key="4">
    <source>
        <dbReference type="RuleBase" id="RU003719"/>
    </source>
</evidence>
<sequence>MKPRVVITHRVYDEVLAKLEPYCELVTNQSVTSLPADSVRASAAKADAMMAFMPDTIGEDFLRACPNLKVIGAALKGFDNFDVTACTRHGVWLTFVPDLLTVPTAELTIGLTVGLTRRVRAADEFVRSGEFRGWQPRFYGLGVEGSTIGIVGMGAIGQAVARRFQGWGANLLYSQPEALSAPGEAELGVTRASIDDLLSRSDIVILALALNTQTLHIINATRLAQLKPGAFLINPCRGSVVDEHAVEDALVSGQLGGYAADVFEMEDWARTDRPQQISPALLSHPNTLFTAHIGSAVRDVRLAIEHRAADNILQALSGQRPMDAINSPAGCEGASC</sequence>
<dbReference type="PROSITE" id="PS00671">
    <property type="entry name" value="D_2_HYDROXYACID_DH_3"/>
    <property type="match status" value="1"/>
</dbReference>
<dbReference type="EMBL" id="LFBU01000001">
    <property type="protein sequence ID" value="KMQ75589.1"/>
    <property type="molecule type" value="Genomic_DNA"/>
</dbReference>
<evidence type="ECO:0000259" key="5">
    <source>
        <dbReference type="Pfam" id="PF00389"/>
    </source>
</evidence>
<feature type="domain" description="D-isomer specific 2-hydroxyacid dehydrogenase NAD-binding" evidence="6">
    <location>
        <begin position="110"/>
        <end position="294"/>
    </location>
</feature>
<keyword evidence="3" id="KW-0520">NAD</keyword>
<evidence type="ECO:0000313" key="8">
    <source>
        <dbReference type="Proteomes" id="UP000036102"/>
    </source>
</evidence>
<dbReference type="RefSeq" id="WP_048495663.1">
    <property type="nucleotide sequence ID" value="NZ_JADQCF010000004.1"/>
</dbReference>
<dbReference type="GO" id="GO:0051287">
    <property type="term" value="F:NAD binding"/>
    <property type="evidence" value="ECO:0007669"/>
    <property type="project" value="InterPro"/>
</dbReference>
<accession>A0A0J7JCL4</accession>
<dbReference type="PATRIC" id="fig|1658765.3.peg.1793"/>
<comment type="similarity">
    <text evidence="1 4">Belongs to the D-isomer specific 2-hydroxyacid dehydrogenase family.</text>
</comment>
<dbReference type="InterPro" id="IPR006139">
    <property type="entry name" value="D-isomer_2_OHA_DH_cat_dom"/>
</dbReference>
<dbReference type="PANTHER" id="PTHR10996">
    <property type="entry name" value="2-HYDROXYACID DEHYDROGENASE-RELATED"/>
    <property type="match status" value="1"/>
</dbReference>
<evidence type="ECO:0000259" key="6">
    <source>
        <dbReference type="Pfam" id="PF02826"/>
    </source>
</evidence>
<feature type="domain" description="D-isomer specific 2-hydroxyacid dehydrogenase catalytic" evidence="5">
    <location>
        <begin position="5"/>
        <end position="326"/>
    </location>
</feature>
<dbReference type="InterPro" id="IPR029753">
    <property type="entry name" value="D-isomer_DH_CS"/>
</dbReference>
<dbReference type="InterPro" id="IPR050223">
    <property type="entry name" value="D-isomer_2-hydroxyacid_DH"/>
</dbReference>
<proteinExistence type="inferred from homology"/>
<dbReference type="CDD" id="cd12157">
    <property type="entry name" value="PTDH"/>
    <property type="match status" value="1"/>
</dbReference>
<evidence type="ECO:0000256" key="1">
    <source>
        <dbReference type="ARBA" id="ARBA00005854"/>
    </source>
</evidence>
<dbReference type="STRING" id="1658765.Msub_11798"/>
<dbReference type="InterPro" id="IPR036291">
    <property type="entry name" value="NAD(P)-bd_dom_sf"/>
</dbReference>
<gene>
    <name evidence="7" type="ORF">Msub_11798</name>
</gene>
<dbReference type="InterPro" id="IPR006140">
    <property type="entry name" value="D-isomer_DH_NAD-bd"/>
</dbReference>
<dbReference type="Pfam" id="PF00389">
    <property type="entry name" value="2-Hacid_dh"/>
    <property type="match status" value="1"/>
</dbReference>
<organism evidence="7 8">
    <name type="scientific">Marinobacter subterrani</name>
    <dbReference type="NCBI Taxonomy" id="1658765"/>
    <lineage>
        <taxon>Bacteria</taxon>
        <taxon>Pseudomonadati</taxon>
        <taxon>Pseudomonadota</taxon>
        <taxon>Gammaproteobacteria</taxon>
        <taxon>Pseudomonadales</taxon>
        <taxon>Marinobacteraceae</taxon>
        <taxon>Marinobacter</taxon>
    </lineage>
</organism>
<evidence type="ECO:0000313" key="7">
    <source>
        <dbReference type="EMBL" id="KMQ75589.1"/>
    </source>
</evidence>
<comment type="caution">
    <text evidence="7">The sequence shown here is derived from an EMBL/GenBank/DDBJ whole genome shotgun (WGS) entry which is preliminary data.</text>
</comment>
<dbReference type="GO" id="GO:0008465">
    <property type="term" value="F:hydroxypyruvate reductase (NADH) activity"/>
    <property type="evidence" value="ECO:0007669"/>
    <property type="project" value="TreeGrafter"/>
</dbReference>
<dbReference type="OrthoDB" id="9805416at2"/>
<protein>
    <submittedName>
        <fullName evidence="7">Phosphonate dehydrogenase</fullName>
    </submittedName>
</protein>
<dbReference type="Pfam" id="PF02826">
    <property type="entry name" value="2-Hacid_dh_C"/>
    <property type="match status" value="1"/>
</dbReference>
<dbReference type="GO" id="GO:0005829">
    <property type="term" value="C:cytosol"/>
    <property type="evidence" value="ECO:0007669"/>
    <property type="project" value="TreeGrafter"/>
</dbReference>
<evidence type="ECO:0000256" key="3">
    <source>
        <dbReference type="ARBA" id="ARBA00023027"/>
    </source>
</evidence>
<dbReference type="SUPFAM" id="SSF51735">
    <property type="entry name" value="NAD(P)-binding Rossmann-fold domains"/>
    <property type="match status" value="1"/>
</dbReference>
<dbReference type="Proteomes" id="UP000036102">
    <property type="component" value="Unassembled WGS sequence"/>
</dbReference>
<dbReference type="SUPFAM" id="SSF52283">
    <property type="entry name" value="Formate/glycerate dehydrogenase catalytic domain-like"/>
    <property type="match status" value="1"/>
</dbReference>